<gene>
    <name evidence="1" type="ORF">E3U43_005434</name>
</gene>
<accession>A0ACD3QMJ6</accession>
<proteinExistence type="predicted"/>
<evidence type="ECO:0000313" key="1">
    <source>
        <dbReference type="EMBL" id="TMS07951.1"/>
    </source>
</evidence>
<keyword evidence="2" id="KW-1185">Reference proteome</keyword>
<reference evidence="1" key="1">
    <citation type="submission" date="2018-11" db="EMBL/GenBank/DDBJ databases">
        <title>The sequence and de novo assembly of Larimichthys crocea genome using PacBio and Hi-C technologies.</title>
        <authorList>
            <person name="Xu P."/>
            <person name="Chen B."/>
            <person name="Zhou Z."/>
            <person name="Ke Q."/>
            <person name="Wu Y."/>
            <person name="Bai H."/>
            <person name="Pu F."/>
        </authorList>
    </citation>
    <scope>NUCLEOTIDE SEQUENCE</scope>
    <source>
        <tissue evidence="1">Muscle</tissue>
    </source>
</reference>
<sequence>MAHPISSRGRSTGECLAVTWRWRQDTPASLLKTGCCALRCSQTLQTRSPKARRREATRTITRTTRRMDTRQCPNFLLWELLMDG</sequence>
<dbReference type="EMBL" id="CM011690">
    <property type="protein sequence ID" value="TMS07951.1"/>
    <property type="molecule type" value="Genomic_DNA"/>
</dbReference>
<organism evidence="1 2">
    <name type="scientific">Larimichthys crocea</name>
    <name type="common">Large yellow croaker</name>
    <name type="synonym">Pseudosciaena crocea</name>
    <dbReference type="NCBI Taxonomy" id="215358"/>
    <lineage>
        <taxon>Eukaryota</taxon>
        <taxon>Metazoa</taxon>
        <taxon>Chordata</taxon>
        <taxon>Craniata</taxon>
        <taxon>Vertebrata</taxon>
        <taxon>Euteleostomi</taxon>
        <taxon>Actinopterygii</taxon>
        <taxon>Neopterygii</taxon>
        <taxon>Teleostei</taxon>
        <taxon>Neoteleostei</taxon>
        <taxon>Acanthomorphata</taxon>
        <taxon>Eupercaria</taxon>
        <taxon>Sciaenidae</taxon>
        <taxon>Larimichthys</taxon>
    </lineage>
</organism>
<comment type="caution">
    <text evidence="1">The sequence shown here is derived from an EMBL/GenBank/DDBJ whole genome shotgun (WGS) entry which is preliminary data.</text>
</comment>
<evidence type="ECO:0000313" key="2">
    <source>
        <dbReference type="Proteomes" id="UP000793456"/>
    </source>
</evidence>
<protein>
    <submittedName>
        <fullName evidence="1">Uncharacterized protein</fullName>
    </submittedName>
</protein>
<dbReference type="Proteomes" id="UP000793456">
    <property type="component" value="Chromosome XVII"/>
</dbReference>
<name>A0ACD3QMJ6_LARCR</name>